<sequence>MLYTALTTTLSVTRIEAAASRNCHCTKAAKIYSCQQPPLLMLSKLRSISIDGSVIDYFKKDITDDETFLVKDCVASDQRPQVYNGSTSVSL</sequence>
<dbReference type="EMBL" id="JYDS01000072">
    <property type="protein sequence ID" value="KRZ27338.1"/>
    <property type="molecule type" value="Genomic_DNA"/>
</dbReference>
<gene>
    <name evidence="1" type="ORF">T4B_950</name>
</gene>
<protein>
    <submittedName>
        <fullName evidence="1">Uncharacterized protein</fullName>
    </submittedName>
</protein>
<dbReference type="Proteomes" id="UP000054805">
    <property type="component" value="Unassembled WGS sequence"/>
</dbReference>
<evidence type="ECO:0000313" key="2">
    <source>
        <dbReference type="Proteomes" id="UP000054805"/>
    </source>
</evidence>
<accession>A0A0V1IX73</accession>
<comment type="caution">
    <text evidence="1">The sequence shown here is derived from an EMBL/GenBank/DDBJ whole genome shotgun (WGS) entry which is preliminary data.</text>
</comment>
<dbReference type="AlphaFoldDB" id="A0A0V1IX73"/>
<organism evidence="1 2">
    <name type="scientific">Trichinella pseudospiralis</name>
    <name type="common">Parasitic roundworm</name>
    <dbReference type="NCBI Taxonomy" id="6337"/>
    <lineage>
        <taxon>Eukaryota</taxon>
        <taxon>Metazoa</taxon>
        <taxon>Ecdysozoa</taxon>
        <taxon>Nematoda</taxon>
        <taxon>Enoplea</taxon>
        <taxon>Dorylaimia</taxon>
        <taxon>Trichinellida</taxon>
        <taxon>Trichinellidae</taxon>
        <taxon>Trichinella</taxon>
    </lineage>
</organism>
<evidence type="ECO:0000313" key="1">
    <source>
        <dbReference type="EMBL" id="KRZ27338.1"/>
    </source>
</evidence>
<name>A0A0V1IX73_TRIPS</name>
<keyword evidence="2" id="KW-1185">Reference proteome</keyword>
<proteinExistence type="predicted"/>
<reference evidence="1 2" key="1">
    <citation type="submission" date="2015-01" db="EMBL/GenBank/DDBJ databases">
        <title>Evolution of Trichinella species and genotypes.</title>
        <authorList>
            <person name="Korhonen P.K."/>
            <person name="Edoardo P."/>
            <person name="Giuseppe L.R."/>
            <person name="Gasser R.B."/>
        </authorList>
    </citation>
    <scope>NUCLEOTIDE SEQUENCE [LARGE SCALE GENOMIC DNA]</scope>
    <source>
        <strain evidence="1">ISS588</strain>
    </source>
</reference>